<dbReference type="GO" id="GO:0047238">
    <property type="term" value="F:glucuronosyl-N-acetylgalactosaminyl-proteoglycan 4-beta-N-acetylgalactosaminyltransferase activity"/>
    <property type="evidence" value="ECO:0007669"/>
    <property type="project" value="TreeGrafter"/>
</dbReference>
<evidence type="ECO:0000256" key="10">
    <source>
        <dbReference type="SAM" id="Coils"/>
    </source>
</evidence>
<evidence type="ECO:0000256" key="6">
    <source>
        <dbReference type="ARBA" id="ARBA00022989"/>
    </source>
</evidence>
<feature type="coiled-coil region" evidence="10">
    <location>
        <begin position="329"/>
        <end position="356"/>
    </location>
</feature>
<keyword evidence="4" id="KW-0812">Transmembrane</keyword>
<sequence length="773" mass="89506">MRFSMLSLLRPVAQVAIGISLGLTLSLLSVSLVRDPCDFHEKSEKERILGQGGDLNGARKPNTVPIAKHENGESEDNFIPRIIPYIPARQSEPKKLFRTRYISTELRICERLFVGVLTSKDTVGTLGVAVNRTISHHLDAVVFFTGTLNHRIPNGMTVVTHGDEPLIWNMFQTVRYVLERYIDMYDWFYFSQDDTYTEADHLKALVGHLSMNVNLYMGHPQEFIGGKVKGTYCRGGYGYLLSRSLLLQLNPFLENCQNDILSTRPDEWLGRCIVNHVKINCVDEHEGLKYYHYKMGKKLDLNIWDNLHLKNIIAVHPISDPELMYKLHKMFTEIELQRTYQEIEKLQAEIKNISEVAFEGNKSTQWPIGLNPPFEPKTRFEVLRWEYFTENELYFCADGSPKCELRGINKLDITDIIEVAMEELGKKYKPILQLKKQQLVNGYRRFDPTRGMEYTLDLQLEVVSEKGRSCSIIKRVHLLRPLSKVEIIPMPLVSEATQVHIVLPMTVHDLEYAPGFLDLYAKNCFERSENTILTLLFIYNPLEAQHIEKNDIFANIKAKIVAYEQEYPTAKIPWISVRADNLSKIKIVDVISKKLPVDTLLFIASVNTNINSEFLSHCRLNSISNWQVFFPIHFQGYNPDIAFHNKHPPSTIDLVKDSGYFDRNIFDEACFYNSDYMAALSTMASDVQENEDLLDTLDLYDMFINYSKLHVFRAVEPNLRQSYRHQTCDRHLSEEMYHRHLRRQTREAPCSSPLPLTTLLLPRCFPNPVHQFR</sequence>
<keyword evidence="10" id="KW-0175">Coiled coil</keyword>
<dbReference type="EC" id="2.4.1.-" evidence="9"/>
<evidence type="ECO:0000256" key="3">
    <source>
        <dbReference type="ARBA" id="ARBA00022679"/>
    </source>
</evidence>
<keyword evidence="8" id="KW-0472">Membrane</keyword>
<dbReference type="Proteomes" id="UP000261540">
    <property type="component" value="Unplaced"/>
</dbReference>
<reference evidence="11" key="1">
    <citation type="submission" date="2025-08" db="UniProtKB">
        <authorList>
            <consortium name="Ensembl"/>
        </authorList>
    </citation>
    <scope>IDENTIFICATION</scope>
</reference>
<evidence type="ECO:0000256" key="7">
    <source>
        <dbReference type="ARBA" id="ARBA00023034"/>
    </source>
</evidence>
<dbReference type="Pfam" id="PF05679">
    <property type="entry name" value="CHGN"/>
    <property type="match status" value="1"/>
</dbReference>
<evidence type="ECO:0000313" key="11">
    <source>
        <dbReference type="Ensembl" id="ENSPKIP00000011945.1"/>
    </source>
</evidence>
<accession>A0A3B3R203</accession>
<evidence type="ECO:0000256" key="9">
    <source>
        <dbReference type="RuleBase" id="RU364016"/>
    </source>
</evidence>
<dbReference type="PANTHER" id="PTHR12369">
    <property type="entry name" value="CHONDROITIN SYNTHASE"/>
    <property type="match status" value="1"/>
</dbReference>
<keyword evidence="5 9" id="KW-0735">Signal-anchor</keyword>
<keyword evidence="7 9" id="KW-0333">Golgi apparatus</keyword>
<dbReference type="GO" id="GO:0032580">
    <property type="term" value="C:Golgi cisterna membrane"/>
    <property type="evidence" value="ECO:0007669"/>
    <property type="project" value="UniProtKB-SubCell"/>
</dbReference>
<evidence type="ECO:0000256" key="2">
    <source>
        <dbReference type="ARBA" id="ARBA00009239"/>
    </source>
</evidence>
<comment type="similarity">
    <text evidence="2 9">Belongs to the chondroitin N-acetylgalactosaminyltransferase family.</text>
</comment>
<dbReference type="PANTHER" id="PTHR12369:SF22">
    <property type="entry name" value="CHONDROITIN SULFATE SYNTHASE 2"/>
    <property type="match status" value="1"/>
</dbReference>
<comment type="subcellular location">
    <subcellularLocation>
        <location evidence="1 9">Golgi apparatus</location>
        <location evidence="1 9">Golgi stack membrane</location>
        <topology evidence="1 9">Single-pass type II membrane protein</topology>
    </subcellularLocation>
</comment>
<evidence type="ECO:0000256" key="8">
    <source>
        <dbReference type="ARBA" id="ARBA00023136"/>
    </source>
</evidence>
<dbReference type="Gene3D" id="3.90.550.50">
    <property type="match status" value="1"/>
</dbReference>
<reference evidence="11" key="2">
    <citation type="submission" date="2025-09" db="UniProtKB">
        <authorList>
            <consortium name="Ensembl"/>
        </authorList>
    </citation>
    <scope>IDENTIFICATION</scope>
</reference>
<dbReference type="Ensembl" id="ENSPKIT00000036327.1">
    <property type="protein sequence ID" value="ENSPKIP00000011945.1"/>
    <property type="gene ID" value="ENSPKIG00000025646.1"/>
</dbReference>
<protein>
    <recommendedName>
        <fullName evidence="9">Hexosyltransferase</fullName>
        <ecNumber evidence="9">2.4.1.-</ecNumber>
    </recommendedName>
</protein>
<evidence type="ECO:0000256" key="4">
    <source>
        <dbReference type="ARBA" id="ARBA00022692"/>
    </source>
</evidence>
<keyword evidence="3 9" id="KW-0808">Transferase</keyword>
<name>A0A3B3R203_9TELE</name>
<evidence type="ECO:0000313" key="12">
    <source>
        <dbReference type="Proteomes" id="UP000261540"/>
    </source>
</evidence>
<keyword evidence="12" id="KW-1185">Reference proteome</keyword>
<evidence type="ECO:0000256" key="1">
    <source>
        <dbReference type="ARBA" id="ARBA00004447"/>
    </source>
</evidence>
<organism evidence="11 12">
    <name type="scientific">Paramormyrops kingsleyae</name>
    <dbReference type="NCBI Taxonomy" id="1676925"/>
    <lineage>
        <taxon>Eukaryota</taxon>
        <taxon>Metazoa</taxon>
        <taxon>Chordata</taxon>
        <taxon>Craniata</taxon>
        <taxon>Vertebrata</taxon>
        <taxon>Euteleostomi</taxon>
        <taxon>Actinopterygii</taxon>
        <taxon>Neopterygii</taxon>
        <taxon>Teleostei</taxon>
        <taxon>Osteoglossocephala</taxon>
        <taxon>Osteoglossomorpha</taxon>
        <taxon>Osteoglossiformes</taxon>
        <taxon>Mormyridae</taxon>
        <taxon>Paramormyrops</taxon>
    </lineage>
</organism>
<dbReference type="STRING" id="1676925.ENSPKIP00000011945"/>
<keyword evidence="6" id="KW-1133">Transmembrane helix</keyword>
<evidence type="ECO:0000256" key="5">
    <source>
        <dbReference type="ARBA" id="ARBA00022968"/>
    </source>
</evidence>
<dbReference type="InterPro" id="IPR008428">
    <property type="entry name" value="Chond_GalNAc"/>
</dbReference>
<dbReference type="GeneTree" id="ENSGT01050000244857"/>
<dbReference type="InterPro" id="IPR051227">
    <property type="entry name" value="CS_glycosyltransferase"/>
</dbReference>
<proteinExistence type="inferred from homology"/>
<dbReference type="AlphaFoldDB" id="A0A3B3R203"/>